<keyword evidence="1" id="KW-0812">Transmembrane</keyword>
<organism evidence="2 3">
    <name type="scientific">Chondromyces crocatus</name>
    <dbReference type="NCBI Taxonomy" id="52"/>
    <lineage>
        <taxon>Bacteria</taxon>
        <taxon>Pseudomonadati</taxon>
        <taxon>Myxococcota</taxon>
        <taxon>Polyangia</taxon>
        <taxon>Polyangiales</taxon>
        <taxon>Polyangiaceae</taxon>
        <taxon>Chondromyces</taxon>
    </lineage>
</organism>
<dbReference type="RefSeq" id="WP_050432116.1">
    <property type="nucleotide sequence ID" value="NZ_CP012159.1"/>
</dbReference>
<reference evidence="2 3" key="1">
    <citation type="submission" date="2015-07" db="EMBL/GenBank/DDBJ databases">
        <title>Genome analysis of myxobacterium Chondromyces crocatus Cm c5 reveals a high potential for natural compound synthesis and the genetic basis for the loss of fruiting body formation.</title>
        <authorList>
            <person name="Zaburannyi N."/>
            <person name="Bunk B."/>
            <person name="Maier J."/>
            <person name="Overmann J."/>
            <person name="Mueller R."/>
        </authorList>
    </citation>
    <scope>NUCLEOTIDE SEQUENCE [LARGE SCALE GENOMIC DNA]</scope>
    <source>
        <strain evidence="2 3">Cm c5</strain>
    </source>
</reference>
<protein>
    <submittedName>
        <fullName evidence="2">Uncharacterized protein</fullName>
    </submittedName>
</protein>
<evidence type="ECO:0000256" key="1">
    <source>
        <dbReference type="SAM" id="Phobius"/>
    </source>
</evidence>
<evidence type="ECO:0000313" key="2">
    <source>
        <dbReference type="EMBL" id="AKT40138.1"/>
    </source>
</evidence>
<feature type="transmembrane region" description="Helical" evidence="1">
    <location>
        <begin position="31"/>
        <end position="50"/>
    </location>
</feature>
<sequence length="437" mass="47696">MTASEPHQAVEAGPFITTHASVRRTPGWHAAFSWASIALFAALTPALFFLGMTKVALFLLLGIEAALIARPYLPLAEQPGTLRADTRGVHLDGQLLVARNDIRSSLILPRRDGRAMVRLEHGRARKRLELLVANEADANSLLQGLELGTSRAISRIVLPLRHLVPPFDGVVVVGVMLMMVFLSTFLVSNILAHPEVFTVGPLAAVLLLQRLRTHLTIAPDGLVIRSFGISRFVPFHDLVGCHTYDVRAESGFMKRGHEVGVVLSLKTGEILRLRVELSHWGSEVSVTGLRARIEEAWRAHDAYRTVDAERMAEHLAPAGRQLDDWLDALRRLGSGASAGHRNAPIPADHLWRMLENPSSPPTVRAGAAVALSASPSVDHERLANSARAIAQPRLRVAIEASAGAREAEIEAAMEALALEEEKAAKRPRRRFFDGASR</sequence>
<name>A0A0K1EHT5_CHOCO</name>
<dbReference type="AlphaFoldDB" id="A0A0K1EHT5"/>
<evidence type="ECO:0000313" key="3">
    <source>
        <dbReference type="Proteomes" id="UP000067626"/>
    </source>
</evidence>
<dbReference type="Proteomes" id="UP000067626">
    <property type="component" value="Chromosome"/>
</dbReference>
<keyword evidence="1" id="KW-1133">Transmembrane helix</keyword>
<keyword evidence="1" id="KW-0472">Membrane</keyword>
<dbReference type="EMBL" id="CP012159">
    <property type="protein sequence ID" value="AKT40138.1"/>
    <property type="molecule type" value="Genomic_DNA"/>
</dbReference>
<dbReference type="OrthoDB" id="5513673at2"/>
<feature type="transmembrane region" description="Helical" evidence="1">
    <location>
        <begin position="169"/>
        <end position="192"/>
    </location>
</feature>
<keyword evidence="3" id="KW-1185">Reference proteome</keyword>
<proteinExistence type="predicted"/>
<gene>
    <name evidence="2" type="ORF">CMC5_042910</name>
</gene>
<dbReference type="KEGG" id="ccro:CMC5_042910"/>
<accession>A0A0K1EHT5</accession>
<dbReference type="STRING" id="52.CMC5_042910"/>